<sequence>LATPDLLAHHWGVESSSAASGFSSLHGTLAINKYIHLSVYVRCAQTIIEMSESTSISMCTHMVQL</sequence>
<feature type="non-terminal residue" evidence="1">
    <location>
        <position position="1"/>
    </location>
</feature>
<proteinExistence type="predicted"/>
<organism evidence="1 2">
    <name type="scientific">Dichanthelium oligosanthes</name>
    <dbReference type="NCBI Taxonomy" id="888268"/>
    <lineage>
        <taxon>Eukaryota</taxon>
        <taxon>Viridiplantae</taxon>
        <taxon>Streptophyta</taxon>
        <taxon>Embryophyta</taxon>
        <taxon>Tracheophyta</taxon>
        <taxon>Spermatophyta</taxon>
        <taxon>Magnoliopsida</taxon>
        <taxon>Liliopsida</taxon>
        <taxon>Poales</taxon>
        <taxon>Poaceae</taxon>
        <taxon>PACMAD clade</taxon>
        <taxon>Panicoideae</taxon>
        <taxon>Panicodae</taxon>
        <taxon>Paniceae</taxon>
        <taxon>Dichantheliinae</taxon>
        <taxon>Dichanthelium</taxon>
    </lineage>
</organism>
<evidence type="ECO:0000313" key="2">
    <source>
        <dbReference type="Proteomes" id="UP000095767"/>
    </source>
</evidence>
<name>A0A1E5V016_9POAL</name>
<dbReference type="AlphaFoldDB" id="A0A1E5V016"/>
<reference evidence="1 2" key="1">
    <citation type="submission" date="2016-09" db="EMBL/GenBank/DDBJ databases">
        <title>The draft genome of Dichanthelium oligosanthes: A C3 panicoid grass species.</title>
        <authorList>
            <person name="Studer A.J."/>
            <person name="Schnable J.C."/>
            <person name="Brutnell T.P."/>
        </authorList>
    </citation>
    <scope>NUCLEOTIDE SEQUENCE [LARGE SCALE GENOMIC DNA]</scope>
    <source>
        <strain evidence="2">cv. Kellogg 1175</strain>
        <tissue evidence="1">Leaf</tissue>
    </source>
</reference>
<gene>
    <name evidence="1" type="ORF">BAE44_0020514</name>
</gene>
<keyword evidence="2" id="KW-1185">Reference proteome</keyword>
<dbReference type="Proteomes" id="UP000095767">
    <property type="component" value="Unassembled WGS sequence"/>
</dbReference>
<evidence type="ECO:0000313" key="1">
    <source>
        <dbReference type="EMBL" id="OEL18470.1"/>
    </source>
</evidence>
<comment type="caution">
    <text evidence="1">The sequence shown here is derived from an EMBL/GenBank/DDBJ whole genome shotgun (WGS) entry which is preliminary data.</text>
</comment>
<protein>
    <submittedName>
        <fullName evidence="1">Uncharacterized protein</fullName>
    </submittedName>
</protein>
<dbReference type="EMBL" id="LWDX02056565">
    <property type="protein sequence ID" value="OEL18470.1"/>
    <property type="molecule type" value="Genomic_DNA"/>
</dbReference>
<accession>A0A1E5V016</accession>